<dbReference type="InterPro" id="IPR055066">
    <property type="entry name" value="AASDHPPT_N"/>
</dbReference>
<dbReference type="AlphaFoldDB" id="A0A1A9HYL0"/>
<dbReference type="PANTHER" id="PTHR12215">
    <property type="entry name" value="PHOSPHOPANTETHEINE TRANSFERASE"/>
    <property type="match status" value="1"/>
</dbReference>
<evidence type="ECO:0000259" key="4">
    <source>
        <dbReference type="Pfam" id="PF22624"/>
    </source>
</evidence>
<dbReference type="Proteomes" id="UP000077667">
    <property type="component" value="Chromosome"/>
</dbReference>
<evidence type="ECO:0000259" key="3">
    <source>
        <dbReference type="Pfam" id="PF01648"/>
    </source>
</evidence>
<dbReference type="GO" id="GO:0000287">
    <property type="term" value="F:magnesium ion binding"/>
    <property type="evidence" value="ECO:0007669"/>
    <property type="project" value="InterPro"/>
</dbReference>
<accession>A0A1A9HYL0</accession>
<dbReference type="STRING" id="1176587.A8C56_05135"/>
<proteinExistence type="inferred from homology"/>
<feature type="domain" description="4'-phosphopantetheinyl transferase" evidence="3">
    <location>
        <begin position="140"/>
        <end position="238"/>
    </location>
</feature>
<dbReference type="InterPro" id="IPR050559">
    <property type="entry name" value="P-Pant_transferase_sf"/>
</dbReference>
<reference evidence="5 6" key="1">
    <citation type="submission" date="2016-05" db="EMBL/GenBank/DDBJ databases">
        <title>Niabella ginsenosidivorans BS26 whole genome sequencing.</title>
        <authorList>
            <person name="Im W.T."/>
            <person name="Siddiqi M.Z."/>
        </authorList>
    </citation>
    <scope>NUCLEOTIDE SEQUENCE [LARGE SCALE GENOMIC DNA]</scope>
    <source>
        <strain evidence="5 6">BS26</strain>
    </source>
</reference>
<evidence type="ECO:0000313" key="5">
    <source>
        <dbReference type="EMBL" id="ANH80456.1"/>
    </source>
</evidence>
<dbReference type="KEGG" id="nia:A8C56_05135"/>
<evidence type="ECO:0000256" key="2">
    <source>
        <dbReference type="ARBA" id="ARBA00022679"/>
    </source>
</evidence>
<gene>
    <name evidence="5" type="ORF">A8C56_05135</name>
</gene>
<dbReference type="InterPro" id="IPR037143">
    <property type="entry name" value="4-PPantetheinyl_Trfase_dom_sf"/>
</dbReference>
<protein>
    <submittedName>
        <fullName evidence="5">Uncharacterized protein</fullName>
    </submittedName>
</protein>
<dbReference type="GO" id="GO:0019878">
    <property type="term" value="P:lysine biosynthetic process via aminoadipic acid"/>
    <property type="evidence" value="ECO:0007669"/>
    <property type="project" value="TreeGrafter"/>
</dbReference>
<dbReference type="Pfam" id="PF01648">
    <property type="entry name" value="ACPS"/>
    <property type="match status" value="1"/>
</dbReference>
<evidence type="ECO:0000313" key="6">
    <source>
        <dbReference type="Proteomes" id="UP000077667"/>
    </source>
</evidence>
<dbReference type="InterPro" id="IPR008278">
    <property type="entry name" value="4-PPantetheinyl_Trfase_dom"/>
</dbReference>
<sequence>MLFKYSLILKAIAEIHCYREQEVAWSSHFVPDSTGVHIHKFAINEWTHLIEEKPSLISPAESEKSSRFYHREDAQRYLLARIVCRLLLAKYNGLNPSGIEFLKGRFDKPYLKQAGTLKTPCFNWSHSHNLLVIAVSCLEVGADVERIKDFDIESISEATFNNTEQRFLNESENRLEDFFMLWTRKEAAVKAAGIGLNDELKWFQVLDGYNRLSDPDTDLHAVLQNTSLIADDAYAVSICSVSAQRPPLWFFALSPEQLATGV</sequence>
<keyword evidence="2" id="KW-0808">Transferase</keyword>
<dbReference type="PANTHER" id="PTHR12215:SF15">
    <property type="entry name" value="4'-PHOSPHOPANTETHEINYL TRANSFERASE SUPERFAMILY-RELATED"/>
    <property type="match status" value="1"/>
</dbReference>
<keyword evidence="6" id="KW-1185">Reference proteome</keyword>
<name>A0A1A9HYL0_9BACT</name>
<dbReference type="Pfam" id="PF22624">
    <property type="entry name" value="AASDHPPT_N"/>
    <property type="match status" value="1"/>
</dbReference>
<evidence type="ECO:0000256" key="1">
    <source>
        <dbReference type="ARBA" id="ARBA00010990"/>
    </source>
</evidence>
<comment type="similarity">
    <text evidence="1">Belongs to the P-Pant transferase superfamily. Gsp/Sfp/HetI/AcpT family.</text>
</comment>
<dbReference type="Gene3D" id="3.90.470.20">
    <property type="entry name" value="4'-phosphopantetheinyl transferase domain"/>
    <property type="match status" value="2"/>
</dbReference>
<organism evidence="5 6">
    <name type="scientific">Niabella ginsenosidivorans</name>
    <dbReference type="NCBI Taxonomy" id="1176587"/>
    <lineage>
        <taxon>Bacteria</taxon>
        <taxon>Pseudomonadati</taxon>
        <taxon>Bacteroidota</taxon>
        <taxon>Chitinophagia</taxon>
        <taxon>Chitinophagales</taxon>
        <taxon>Chitinophagaceae</taxon>
        <taxon>Niabella</taxon>
    </lineage>
</organism>
<dbReference type="GO" id="GO:0005829">
    <property type="term" value="C:cytosol"/>
    <property type="evidence" value="ECO:0007669"/>
    <property type="project" value="TreeGrafter"/>
</dbReference>
<dbReference type="SUPFAM" id="SSF56214">
    <property type="entry name" value="4'-phosphopantetheinyl transferase"/>
    <property type="match status" value="2"/>
</dbReference>
<feature type="domain" description="4'-phosphopantetheinyl transferase N-terminal" evidence="4">
    <location>
        <begin position="55"/>
        <end position="135"/>
    </location>
</feature>
<dbReference type="GO" id="GO:0008897">
    <property type="term" value="F:holo-[acyl-carrier-protein] synthase activity"/>
    <property type="evidence" value="ECO:0007669"/>
    <property type="project" value="InterPro"/>
</dbReference>
<dbReference type="EMBL" id="CP015772">
    <property type="protein sequence ID" value="ANH80456.1"/>
    <property type="molecule type" value="Genomic_DNA"/>
</dbReference>